<dbReference type="AlphaFoldDB" id="A0A371JC00"/>
<accession>A0A371JC00</accession>
<dbReference type="EMBL" id="NOKA02000042">
    <property type="protein sequence ID" value="RDY30272.1"/>
    <property type="molecule type" value="Genomic_DNA"/>
</dbReference>
<organism evidence="2 3">
    <name type="scientific">Lachnotalea glycerini</name>
    <dbReference type="NCBI Taxonomy" id="1763509"/>
    <lineage>
        <taxon>Bacteria</taxon>
        <taxon>Bacillati</taxon>
        <taxon>Bacillota</taxon>
        <taxon>Clostridia</taxon>
        <taxon>Lachnospirales</taxon>
        <taxon>Lachnospiraceae</taxon>
        <taxon>Lachnotalea</taxon>
    </lineage>
</organism>
<protein>
    <recommendedName>
        <fullName evidence="4">Recombinase zinc beta ribbon domain-containing protein</fullName>
    </recommendedName>
</protein>
<proteinExistence type="predicted"/>
<keyword evidence="3" id="KW-1185">Reference proteome</keyword>
<gene>
    <name evidence="2" type="ORF">CG710_015490</name>
</gene>
<reference evidence="2 3" key="1">
    <citation type="journal article" date="2017" name="Genome Announc.">
        <title>Draft Genome Sequence of a Sporulating and Motile Strain of Lachnotalea glycerini Isolated from Water in Quebec City, Canada.</title>
        <authorList>
            <person name="Maheux A.F."/>
            <person name="Boudreau D.K."/>
            <person name="Berube E."/>
            <person name="Boissinot M."/>
            <person name="Raymond F."/>
            <person name="Brodeur S."/>
            <person name="Corbeil J."/>
            <person name="Isabel S."/>
            <person name="Omar R.F."/>
            <person name="Bergeron M.G."/>
        </authorList>
    </citation>
    <scope>NUCLEOTIDE SEQUENCE [LARGE SCALE GENOMIC DNA]</scope>
    <source>
        <strain evidence="2 3">CCRI-19302</strain>
    </source>
</reference>
<sequence length="229" mass="27036">MPLKERSNVAVGESRRQGFCYCAYCGRLLQKENNPVNPYLFCVRQKYEVKNGCDEMKIMTIPLQAALSAMVVKYVSSLIELQTFVKRSKMKIFQNHKPEMTGDEIEKEILKLKQSTIGLNQRYHEGNFTKEIYILQKDKIKMQIEELEEQKSKIINGIGDMDEQKEWEQELEEKIERFKDRISFTESELAELIARVDVYSQTEIRVKWRFMDFTAKATDYFVRAQKIVC</sequence>
<comment type="caution">
    <text evidence="2">The sequence shown here is derived from an EMBL/GenBank/DDBJ whole genome shotgun (WGS) entry which is preliminary data.</text>
</comment>
<evidence type="ECO:0008006" key="4">
    <source>
        <dbReference type="Google" id="ProtNLM"/>
    </source>
</evidence>
<evidence type="ECO:0000256" key="1">
    <source>
        <dbReference type="SAM" id="Coils"/>
    </source>
</evidence>
<evidence type="ECO:0000313" key="3">
    <source>
        <dbReference type="Proteomes" id="UP000216411"/>
    </source>
</evidence>
<dbReference type="Proteomes" id="UP000216411">
    <property type="component" value="Unassembled WGS sequence"/>
</dbReference>
<evidence type="ECO:0000313" key="2">
    <source>
        <dbReference type="EMBL" id="RDY30272.1"/>
    </source>
</evidence>
<name>A0A371JC00_9FIRM</name>
<feature type="coiled-coil region" evidence="1">
    <location>
        <begin position="130"/>
        <end position="195"/>
    </location>
</feature>
<keyword evidence="1" id="KW-0175">Coiled coil</keyword>